<evidence type="ECO:0000256" key="2">
    <source>
        <dbReference type="ARBA" id="ARBA00007495"/>
    </source>
</evidence>
<keyword evidence="4 16" id="KW-0858">Xylan degradation</keyword>
<dbReference type="Pfam" id="PF03422">
    <property type="entry name" value="CBM_6"/>
    <property type="match status" value="1"/>
</dbReference>
<dbReference type="InterPro" id="IPR001000">
    <property type="entry name" value="GH10_dom"/>
</dbReference>
<dbReference type="SMART" id="SM00633">
    <property type="entry name" value="Glyco_10"/>
    <property type="match status" value="1"/>
</dbReference>
<dbReference type="Proteomes" id="UP000036923">
    <property type="component" value="Unassembled WGS sequence"/>
</dbReference>
<evidence type="ECO:0000256" key="5">
    <source>
        <dbReference type="ARBA" id="ARBA00022729"/>
    </source>
</evidence>
<dbReference type="SUPFAM" id="SSF63446">
    <property type="entry name" value="Type I dockerin domain"/>
    <property type="match status" value="1"/>
</dbReference>
<dbReference type="PROSITE" id="PS51175">
    <property type="entry name" value="CBM6"/>
    <property type="match status" value="1"/>
</dbReference>
<dbReference type="EMBL" id="LGTC01000001">
    <property type="protein sequence ID" value="KNY28540.1"/>
    <property type="molecule type" value="Genomic_DNA"/>
</dbReference>
<gene>
    <name evidence="16" type="ORF">Bccel_3814</name>
</gene>
<evidence type="ECO:0000256" key="4">
    <source>
        <dbReference type="ARBA" id="ARBA00022651"/>
    </source>
</evidence>
<feature type="domain" description="Dockerin" evidence="15">
    <location>
        <begin position="489"/>
        <end position="551"/>
    </location>
</feature>
<dbReference type="InterPro" id="IPR044846">
    <property type="entry name" value="GH10"/>
</dbReference>
<evidence type="ECO:0000259" key="15">
    <source>
        <dbReference type="PROSITE" id="PS51766"/>
    </source>
</evidence>
<dbReference type="OrthoDB" id="9809277at2"/>
<evidence type="ECO:0000256" key="11">
    <source>
        <dbReference type="SAM" id="MobiDB-lite"/>
    </source>
</evidence>
<dbReference type="SUPFAM" id="SSF51445">
    <property type="entry name" value="(Trans)glycosidases"/>
    <property type="match status" value="1"/>
</dbReference>
<dbReference type="InterPro" id="IPR031158">
    <property type="entry name" value="GH10_AS"/>
</dbReference>
<dbReference type="PROSITE" id="PS00591">
    <property type="entry name" value="GH10_1"/>
    <property type="match status" value="1"/>
</dbReference>
<dbReference type="CDD" id="cd14254">
    <property type="entry name" value="Dockerin_II"/>
    <property type="match status" value="1"/>
</dbReference>
<keyword evidence="7" id="KW-0119">Carbohydrate metabolism</keyword>
<comment type="similarity">
    <text evidence="2">Belongs to the glycosyl hydrolase 10 (cellulase F) family.</text>
</comment>
<keyword evidence="8 16" id="KW-0326">Glycosidase</keyword>
<dbReference type="STRING" id="398512.Bccel_3814"/>
<feature type="signal peptide" evidence="12">
    <location>
        <begin position="1"/>
        <end position="21"/>
    </location>
</feature>
<dbReference type="Gene3D" id="3.20.20.80">
    <property type="entry name" value="Glycosidases"/>
    <property type="match status" value="1"/>
</dbReference>
<comment type="catalytic activity">
    <reaction evidence="1">
        <text>Endohydrolysis of (1-&gt;4)-beta-D-xylosidic linkages in xylans.</text>
        <dbReference type="EC" id="3.2.1.8"/>
    </reaction>
</comment>
<feature type="region of interest" description="Disordered" evidence="11">
    <location>
        <begin position="475"/>
        <end position="497"/>
    </location>
</feature>
<evidence type="ECO:0000256" key="10">
    <source>
        <dbReference type="PROSITE-ProRule" id="PRU10061"/>
    </source>
</evidence>
<dbReference type="AlphaFoldDB" id="A0A0L6JS51"/>
<dbReference type="InterPro" id="IPR005084">
    <property type="entry name" value="CBM6"/>
</dbReference>
<dbReference type="SUPFAM" id="SSF49785">
    <property type="entry name" value="Galactose-binding domain-like"/>
    <property type="match status" value="1"/>
</dbReference>
<dbReference type="PATRIC" id="fig|398512.5.peg.3993"/>
<dbReference type="GO" id="GO:0031176">
    <property type="term" value="F:endo-1,4-beta-xylanase activity"/>
    <property type="evidence" value="ECO:0007669"/>
    <property type="project" value="UniProtKB-EC"/>
</dbReference>
<dbReference type="PROSITE" id="PS51766">
    <property type="entry name" value="DOCKERIN"/>
    <property type="match status" value="1"/>
</dbReference>
<dbReference type="CDD" id="cd04084">
    <property type="entry name" value="CBM6_xylanase-like"/>
    <property type="match status" value="1"/>
</dbReference>
<evidence type="ECO:0000256" key="1">
    <source>
        <dbReference type="ARBA" id="ARBA00000681"/>
    </source>
</evidence>
<feature type="active site" description="Nucleophile" evidence="10">
    <location>
        <position position="253"/>
    </location>
</feature>
<dbReference type="GO" id="GO:0030246">
    <property type="term" value="F:carbohydrate binding"/>
    <property type="evidence" value="ECO:0007669"/>
    <property type="project" value="InterPro"/>
</dbReference>
<dbReference type="PANTHER" id="PTHR31490:SF88">
    <property type="entry name" value="BETA-XYLANASE"/>
    <property type="match status" value="1"/>
</dbReference>
<evidence type="ECO:0000313" key="16">
    <source>
        <dbReference type="EMBL" id="KNY28540.1"/>
    </source>
</evidence>
<evidence type="ECO:0000259" key="14">
    <source>
        <dbReference type="PROSITE" id="PS51760"/>
    </source>
</evidence>
<evidence type="ECO:0000256" key="6">
    <source>
        <dbReference type="ARBA" id="ARBA00022801"/>
    </source>
</evidence>
<dbReference type="Gene3D" id="2.60.40.4130">
    <property type="match status" value="1"/>
</dbReference>
<evidence type="ECO:0000259" key="13">
    <source>
        <dbReference type="PROSITE" id="PS51175"/>
    </source>
</evidence>
<dbReference type="Gene3D" id="2.60.120.260">
    <property type="entry name" value="Galactose-binding domain-like"/>
    <property type="match status" value="1"/>
</dbReference>
<keyword evidence="5 12" id="KW-0732">Signal</keyword>
<name>A0A0L6JS51_9FIRM</name>
<dbReference type="InterPro" id="IPR018247">
    <property type="entry name" value="EF_Hand_1_Ca_BS"/>
</dbReference>
<dbReference type="InterPro" id="IPR008979">
    <property type="entry name" value="Galactose-bd-like_sf"/>
</dbReference>
<dbReference type="SMART" id="SM00606">
    <property type="entry name" value="CBD_IV"/>
    <property type="match status" value="1"/>
</dbReference>
<dbReference type="EC" id="3.2.1.8" evidence="3"/>
<dbReference type="PANTHER" id="PTHR31490">
    <property type="entry name" value="GLYCOSYL HYDROLASE"/>
    <property type="match status" value="1"/>
</dbReference>
<keyword evidence="6 16" id="KW-0378">Hydrolase</keyword>
<evidence type="ECO:0000313" key="17">
    <source>
        <dbReference type="Proteomes" id="UP000036923"/>
    </source>
</evidence>
<dbReference type="InterPro" id="IPR002105">
    <property type="entry name" value="Dockerin_1_rpt"/>
</dbReference>
<dbReference type="InterPro" id="IPR006584">
    <property type="entry name" value="Cellulose-bd_IV"/>
</dbReference>
<dbReference type="GO" id="GO:0045493">
    <property type="term" value="P:xylan catabolic process"/>
    <property type="evidence" value="ECO:0007669"/>
    <property type="project" value="UniProtKB-KW"/>
</dbReference>
<keyword evidence="9" id="KW-0624">Polysaccharide degradation</keyword>
<feature type="domain" description="CBM6" evidence="13">
    <location>
        <begin position="345"/>
        <end position="468"/>
    </location>
</feature>
<dbReference type="Pfam" id="PF00404">
    <property type="entry name" value="Dockerin_1"/>
    <property type="match status" value="1"/>
</dbReference>
<dbReference type="Pfam" id="PF00331">
    <property type="entry name" value="Glyco_hydro_10"/>
    <property type="match status" value="1"/>
</dbReference>
<evidence type="ECO:0000256" key="3">
    <source>
        <dbReference type="ARBA" id="ARBA00012590"/>
    </source>
</evidence>
<dbReference type="InterPro" id="IPR036439">
    <property type="entry name" value="Dockerin_dom_sf"/>
</dbReference>
<evidence type="ECO:0000256" key="12">
    <source>
        <dbReference type="SAM" id="SignalP"/>
    </source>
</evidence>
<dbReference type="InterPro" id="IPR017853">
    <property type="entry name" value="GH"/>
</dbReference>
<dbReference type="PROSITE" id="PS00018">
    <property type="entry name" value="EF_HAND_1"/>
    <property type="match status" value="1"/>
</dbReference>
<dbReference type="PROSITE" id="PS51760">
    <property type="entry name" value="GH10_2"/>
    <property type="match status" value="1"/>
</dbReference>
<dbReference type="InterPro" id="IPR016134">
    <property type="entry name" value="Dockerin_dom"/>
</dbReference>
<evidence type="ECO:0000256" key="7">
    <source>
        <dbReference type="ARBA" id="ARBA00023277"/>
    </source>
</evidence>
<dbReference type="RefSeq" id="WP_036936763.1">
    <property type="nucleotide sequence ID" value="NZ_JQKC01000002.1"/>
</dbReference>
<keyword evidence="17" id="KW-1185">Reference proteome</keyword>
<feature type="domain" description="GH10" evidence="14">
    <location>
        <begin position="47"/>
        <end position="317"/>
    </location>
</feature>
<protein>
    <recommendedName>
        <fullName evidence="3">endo-1,4-beta-xylanase</fullName>
        <ecNumber evidence="3">3.2.1.8</ecNumber>
    </recommendedName>
</protein>
<proteinExistence type="inferred from homology"/>
<dbReference type="eggNOG" id="COG3693">
    <property type="taxonomic scope" value="Bacteria"/>
</dbReference>
<evidence type="ECO:0000256" key="9">
    <source>
        <dbReference type="ARBA" id="ARBA00023326"/>
    </source>
</evidence>
<evidence type="ECO:0000256" key="8">
    <source>
        <dbReference type="ARBA" id="ARBA00023295"/>
    </source>
</evidence>
<sequence precursor="true">MNVKKAIKSCTAIVLSVSLMAGLQFPASQEANAELVSGEKFLGNVIASKIPAGYSTYWNQVTPENASKWGPVEETRDKMNWANVDLIYDYCKSNNYPFKFHTLVWGSQEPTWMTSISNTEKKEEVLEWMDAAAEKYADAEFVDVVNEPLHQPPSFKDAIGGNGSTGWDWVIWSFQEARKRFKGKLLINEYGIISDPGATNNYLNIIKLLKEKNLVDGIGIQCHQFNMDNVTTSTMKSVLNTLAATGLPIYVSELDMTGDDTTQLARYKEKFPVLWEHSAVKGVTLWGYIEGTTWKEQTHLLTTRNAERPALTWLREYLKSTVTPLPTFTPTPTPTPDLTQRDAMSIIQAENYSTVSAATIEKSVNEDGTVNIGYISNGNYVTYSNVDFGTAGSTLFRARVASGSQSTTNIEVRLNSETGTLLGTMYVNSTGGWNEYKENTTSISKVTGVNKICLKFTGPVNVDWFTFSATATPPPVTSVTPTAAPTPTPAEKTPDLNSDGVVNMADVILIATTFNSITGDSKFKAAYDLTNDGVINMADVLIIGKMFNKSI</sequence>
<feature type="chain" id="PRO_5039163390" description="endo-1,4-beta-xylanase" evidence="12">
    <location>
        <begin position="22"/>
        <end position="551"/>
    </location>
</feature>
<comment type="caution">
    <text evidence="16">The sequence shown here is derived from an EMBL/GenBank/DDBJ whole genome shotgun (WGS) entry which is preliminary data.</text>
</comment>
<organism evidence="16 17">
    <name type="scientific">Pseudobacteroides cellulosolvens ATCC 35603 = DSM 2933</name>
    <dbReference type="NCBI Taxonomy" id="398512"/>
    <lineage>
        <taxon>Bacteria</taxon>
        <taxon>Bacillati</taxon>
        <taxon>Bacillota</taxon>
        <taxon>Clostridia</taxon>
        <taxon>Eubacteriales</taxon>
        <taxon>Oscillospiraceae</taxon>
        <taxon>Pseudobacteroides</taxon>
    </lineage>
</organism>
<accession>A0A0L6JS51</accession>
<reference evidence="17" key="1">
    <citation type="submission" date="2015-07" db="EMBL/GenBank/DDBJ databases">
        <title>Near-Complete Genome Sequence of the Cellulolytic Bacterium Bacteroides (Pseudobacteroides) cellulosolvens ATCC 35603.</title>
        <authorList>
            <person name="Dassa B."/>
            <person name="Utturkar S.M."/>
            <person name="Klingeman D.M."/>
            <person name="Hurt R.A."/>
            <person name="Keller M."/>
            <person name="Xu J."/>
            <person name="Reddy Y.H.K."/>
            <person name="Borovok I."/>
            <person name="Grinberg I.R."/>
            <person name="Lamed R."/>
            <person name="Zhivin O."/>
            <person name="Bayer E.A."/>
            <person name="Brown S.D."/>
        </authorList>
    </citation>
    <scope>NUCLEOTIDE SEQUENCE [LARGE SCALE GENOMIC DNA]</scope>
    <source>
        <strain evidence="17">DSM 2933</strain>
    </source>
</reference>
<dbReference type="eggNOG" id="COG2273">
    <property type="taxonomic scope" value="Bacteria"/>
</dbReference>